<feature type="domain" description="Enoyl reductase (ER)" evidence="2">
    <location>
        <begin position="39"/>
        <end position="360"/>
    </location>
</feature>
<dbReference type="SUPFAM" id="SSF51735">
    <property type="entry name" value="NAD(P)-binding Rossmann-fold domains"/>
    <property type="match status" value="1"/>
</dbReference>
<dbReference type="EMBL" id="JACHHZ010000003">
    <property type="protein sequence ID" value="MBB6093750.1"/>
    <property type="molecule type" value="Genomic_DNA"/>
</dbReference>
<feature type="chain" id="PRO_5032484461" evidence="1">
    <location>
        <begin position="24"/>
        <end position="362"/>
    </location>
</feature>
<dbReference type="PANTHER" id="PTHR45033">
    <property type="match status" value="1"/>
</dbReference>
<dbReference type="PANTHER" id="PTHR45033:SF2">
    <property type="entry name" value="ZINC-TYPE ALCOHOL DEHYDROGENASE-LIKE PROTEIN C1773.06C"/>
    <property type="match status" value="1"/>
</dbReference>
<dbReference type="InterPro" id="IPR013154">
    <property type="entry name" value="ADH-like_N"/>
</dbReference>
<dbReference type="SMART" id="SM00829">
    <property type="entry name" value="PKS_ER"/>
    <property type="match status" value="1"/>
</dbReference>
<evidence type="ECO:0000313" key="3">
    <source>
        <dbReference type="EMBL" id="MBB6093750.1"/>
    </source>
</evidence>
<dbReference type="Gene3D" id="3.40.50.720">
    <property type="entry name" value="NAD(P)-binding Rossmann-like Domain"/>
    <property type="match status" value="1"/>
</dbReference>
<organism evidence="3 4">
    <name type="scientific">Povalibacter uvarum</name>
    <dbReference type="NCBI Taxonomy" id="732238"/>
    <lineage>
        <taxon>Bacteria</taxon>
        <taxon>Pseudomonadati</taxon>
        <taxon>Pseudomonadota</taxon>
        <taxon>Gammaproteobacteria</taxon>
        <taxon>Steroidobacterales</taxon>
        <taxon>Steroidobacteraceae</taxon>
        <taxon>Povalibacter</taxon>
    </lineage>
</organism>
<name>A0A841HNA0_9GAMM</name>
<dbReference type="InterPro" id="IPR013149">
    <property type="entry name" value="ADH-like_C"/>
</dbReference>
<dbReference type="SUPFAM" id="SSF50129">
    <property type="entry name" value="GroES-like"/>
    <property type="match status" value="1"/>
</dbReference>
<keyword evidence="1" id="KW-0732">Signal</keyword>
<dbReference type="InterPro" id="IPR011032">
    <property type="entry name" value="GroES-like_sf"/>
</dbReference>
<dbReference type="CDD" id="cd08276">
    <property type="entry name" value="MDR7"/>
    <property type="match status" value="1"/>
</dbReference>
<gene>
    <name evidence="3" type="ORF">HNQ60_002631</name>
</gene>
<dbReference type="Pfam" id="PF00107">
    <property type="entry name" value="ADH_zinc_N"/>
    <property type="match status" value="1"/>
</dbReference>
<dbReference type="GO" id="GO:0016491">
    <property type="term" value="F:oxidoreductase activity"/>
    <property type="evidence" value="ECO:0007669"/>
    <property type="project" value="InterPro"/>
</dbReference>
<feature type="signal peptide" evidence="1">
    <location>
        <begin position="1"/>
        <end position="23"/>
    </location>
</feature>
<evidence type="ECO:0000259" key="2">
    <source>
        <dbReference type="SMART" id="SM00829"/>
    </source>
</evidence>
<dbReference type="InterPro" id="IPR036291">
    <property type="entry name" value="NAD(P)-bd_dom_sf"/>
</dbReference>
<evidence type="ECO:0000256" key="1">
    <source>
        <dbReference type="SAM" id="SignalP"/>
    </source>
</evidence>
<dbReference type="Pfam" id="PF08240">
    <property type="entry name" value="ADH_N"/>
    <property type="match status" value="1"/>
</dbReference>
<reference evidence="3 4" key="1">
    <citation type="submission" date="2020-08" db="EMBL/GenBank/DDBJ databases">
        <title>Genomic Encyclopedia of Type Strains, Phase IV (KMG-IV): sequencing the most valuable type-strain genomes for metagenomic binning, comparative biology and taxonomic classification.</title>
        <authorList>
            <person name="Goeker M."/>
        </authorList>
    </citation>
    <scope>NUCLEOTIDE SEQUENCE [LARGE SCALE GENOMIC DNA]</scope>
    <source>
        <strain evidence="3 4">DSM 26723</strain>
    </source>
</reference>
<dbReference type="Gene3D" id="3.90.180.10">
    <property type="entry name" value="Medium-chain alcohol dehydrogenases, catalytic domain"/>
    <property type="match status" value="1"/>
</dbReference>
<proteinExistence type="predicted"/>
<dbReference type="AlphaFoldDB" id="A0A841HNA0"/>
<protein>
    <submittedName>
        <fullName evidence="3">NADPH:quinone reductase-like Zn-dependent oxidoreductase</fullName>
    </submittedName>
</protein>
<dbReference type="RefSeq" id="WP_184332431.1">
    <property type="nucleotide sequence ID" value="NZ_JACHHZ010000003.1"/>
</dbReference>
<evidence type="ECO:0000313" key="4">
    <source>
        <dbReference type="Proteomes" id="UP000588068"/>
    </source>
</evidence>
<keyword evidence="4" id="KW-1185">Reference proteome</keyword>
<dbReference type="InterPro" id="IPR052711">
    <property type="entry name" value="Zinc_ADH-like"/>
</dbReference>
<dbReference type="Proteomes" id="UP000588068">
    <property type="component" value="Unassembled WGS sequence"/>
</dbReference>
<comment type="caution">
    <text evidence="3">The sequence shown here is derived from an EMBL/GenBank/DDBJ whole genome shotgun (WGS) entry which is preliminary data.</text>
</comment>
<dbReference type="InterPro" id="IPR020843">
    <property type="entry name" value="ER"/>
</dbReference>
<accession>A0A841HNA0</accession>
<sequence>MHLLRASAFLTLLCVATAQPSWGAEPQVRRFELERAEKGYQLALRSTLKPVPAAGEVLVRIRAVSLNHRDLYVLQGMLPGDASGRVPVSDGAGEVIDVGPGVTRFKRGDRVATTFFENWNDGAPTVAGITSARGGDRAGVLAEMITTHEDGLVRIPDHLSYEEAATLPCAGVTAWNALFKHGHLNAGQFVLLEGTGGVSIFGLQLASAAGAKPVITSSSDTKLDRAKSLGAVGTINYKTFPNWDKEVLKATGGAGVSHVLEIGGKDTLPKALGSLAIGGHVALIGGLTGFDASLTTGQLSGRMGSMTAIYVGSREDFEALNTFVARHKLKPVIDKIFSFEEAPAAFEYLRSGSHFGKVVIRL</sequence>